<evidence type="ECO:0000313" key="3">
    <source>
        <dbReference type="Proteomes" id="UP000092746"/>
    </source>
</evidence>
<dbReference type="Pfam" id="PF18475">
    <property type="entry name" value="PIN7"/>
    <property type="match status" value="1"/>
</dbReference>
<proteinExistence type="predicted"/>
<dbReference type="EMBL" id="MAQE01000017">
    <property type="protein sequence ID" value="OBY50131.1"/>
    <property type="molecule type" value="Genomic_DNA"/>
</dbReference>
<dbReference type="AlphaFoldDB" id="A0AAP7H075"/>
<comment type="caution">
    <text evidence="2">The sequence shown here is derived from an EMBL/GenBank/DDBJ whole genome shotgun (WGS) entry which is preliminary data.</text>
</comment>
<reference evidence="2 3" key="1">
    <citation type="submission" date="2016-06" db="EMBL/GenBank/DDBJ databases">
        <title>Simultaneous identification of Haemophilus influenzae and Haemophilus haemolyticus using TaqMan real-time PCR.</title>
        <authorList>
            <person name="Price E.P."/>
            <person name="Sarovich D.S."/>
            <person name="Harris T."/>
            <person name="Spargo J.C."/>
            <person name="Nosworthy E."/>
            <person name="Beissbarth J."/>
            <person name="Smith-Vaughan H."/>
        </authorList>
    </citation>
    <scope>NUCLEOTIDE SEQUENCE [LARGE SCALE GENOMIC DNA]</scope>
    <source>
        <strain evidence="2 3">ATCC 7901</strain>
    </source>
</reference>
<evidence type="ECO:0000313" key="2">
    <source>
        <dbReference type="EMBL" id="OBY50131.1"/>
    </source>
</evidence>
<gene>
    <name evidence="2" type="ORF">BBB52_09790</name>
</gene>
<evidence type="ECO:0000259" key="1">
    <source>
        <dbReference type="Pfam" id="PF18475"/>
    </source>
</evidence>
<dbReference type="Proteomes" id="UP000092746">
    <property type="component" value="Unassembled WGS sequence"/>
</dbReference>
<name>A0AAP7H075_AGGAP</name>
<protein>
    <recommendedName>
        <fullName evidence="1">PIN-like domain-containing protein</fullName>
    </recommendedName>
</protein>
<organism evidence="2 3">
    <name type="scientific">Aggregatibacter aphrophilus</name>
    <name type="common">Haemophilus aphrophilus</name>
    <dbReference type="NCBI Taxonomy" id="732"/>
    <lineage>
        <taxon>Bacteria</taxon>
        <taxon>Pseudomonadati</taxon>
        <taxon>Pseudomonadota</taxon>
        <taxon>Gammaproteobacteria</taxon>
        <taxon>Pasteurellales</taxon>
        <taxon>Pasteurellaceae</taxon>
        <taxon>Aggregatibacter</taxon>
    </lineage>
</organism>
<accession>A0AAP7H075</accession>
<dbReference type="RefSeq" id="WP_065295829.1">
    <property type="nucleotide sequence ID" value="NZ_MAQE01000017.1"/>
</dbReference>
<sequence length="280" mass="32499">MKYAFIDYENIHSLDNLDLHLYERIFLFLGANQPTIQLSEKFNDELNFTLITIKNIAKNNLDFHIAYYLGKMDMQTDKNIEFCVISKDNGYSGICEFIQNQRNPRKCILLKPSLHDVEEEPVKLIEDKSAKTANINIEQYLEEFQAYISKAKVEHLPRKKDKLCNSIRSQTGIKSLDEKLRQEAVVQVFDALCKQNIIILSGDEFQYPQFDGGMIYLKYEKYLLCRGAKRRPTSLKSLKNDIASKCNIKNDVTKVNAIIQHLVSNKIIKNSSELKIDYLK</sequence>
<dbReference type="InterPro" id="IPR041494">
    <property type="entry name" value="PIN7"/>
</dbReference>
<feature type="domain" description="PIN-like" evidence="1">
    <location>
        <begin position="5"/>
        <end position="100"/>
    </location>
</feature>